<feature type="transmembrane region" description="Helical" evidence="2">
    <location>
        <begin position="64"/>
        <end position="86"/>
    </location>
</feature>
<keyword evidence="2" id="KW-1133">Transmembrane helix</keyword>
<feature type="transmembrane region" description="Helical" evidence="2">
    <location>
        <begin position="133"/>
        <end position="156"/>
    </location>
</feature>
<comment type="caution">
    <text evidence="3">The sequence shown here is derived from an EMBL/GenBank/DDBJ whole genome shotgun (WGS) entry which is preliminary data.</text>
</comment>
<organism evidence="3 4">
    <name type="scientific">Streptomyces tubercidicus</name>
    <dbReference type="NCBI Taxonomy" id="47759"/>
    <lineage>
        <taxon>Bacteria</taxon>
        <taxon>Bacillati</taxon>
        <taxon>Actinomycetota</taxon>
        <taxon>Actinomycetes</taxon>
        <taxon>Kitasatosporales</taxon>
        <taxon>Streptomycetaceae</taxon>
        <taxon>Streptomyces</taxon>
    </lineage>
</organism>
<accession>A0A640UX87</accession>
<evidence type="ECO:0000256" key="1">
    <source>
        <dbReference type="SAM" id="MobiDB-lite"/>
    </source>
</evidence>
<gene>
    <name evidence="3" type="ORF">Stube_40240</name>
</gene>
<protein>
    <submittedName>
        <fullName evidence="3">Uncharacterized protein</fullName>
    </submittedName>
</protein>
<feature type="transmembrane region" description="Helical" evidence="2">
    <location>
        <begin position="107"/>
        <end position="127"/>
    </location>
</feature>
<name>A0A640UX87_9ACTN</name>
<evidence type="ECO:0000313" key="4">
    <source>
        <dbReference type="Proteomes" id="UP000431826"/>
    </source>
</evidence>
<proteinExistence type="predicted"/>
<feature type="region of interest" description="Disordered" evidence="1">
    <location>
        <begin position="1"/>
        <end position="57"/>
    </location>
</feature>
<sequence length="158" mass="15110">MAGAAGGPSVGRMINDQAPTPLPASGTPVHDAAPSVTGSVTGSETGSETGSGTGSGTASTVGRIVVSLLVLAFAGVTGLFAPLLVMASDSCTEKDARTICSASAQQIVGGLPVGAAFVAALLAVVGMGSRGTVGWGCLLAAPCLLVLSWVVSLGIVGS</sequence>
<keyword evidence="2" id="KW-0472">Membrane</keyword>
<dbReference type="EMBL" id="BLIR01000001">
    <property type="protein sequence ID" value="GFE39351.1"/>
    <property type="molecule type" value="Genomic_DNA"/>
</dbReference>
<reference evidence="3 4" key="1">
    <citation type="submission" date="2019-12" db="EMBL/GenBank/DDBJ databases">
        <title>Whole genome shotgun sequence of Streptomyces tubercidicus NBRC 13090.</title>
        <authorList>
            <person name="Ichikawa N."/>
            <person name="Kimura A."/>
            <person name="Kitahashi Y."/>
            <person name="Komaki H."/>
            <person name="Tamura T."/>
        </authorList>
    </citation>
    <scope>NUCLEOTIDE SEQUENCE [LARGE SCALE GENOMIC DNA]</scope>
    <source>
        <strain evidence="3 4">NBRC 13090</strain>
    </source>
</reference>
<keyword evidence="4" id="KW-1185">Reference proteome</keyword>
<evidence type="ECO:0000256" key="2">
    <source>
        <dbReference type="SAM" id="Phobius"/>
    </source>
</evidence>
<feature type="compositionally biased region" description="Low complexity" evidence="1">
    <location>
        <begin position="35"/>
        <end position="48"/>
    </location>
</feature>
<dbReference type="AlphaFoldDB" id="A0A640UX87"/>
<dbReference type="Proteomes" id="UP000431826">
    <property type="component" value="Unassembled WGS sequence"/>
</dbReference>
<keyword evidence="2" id="KW-0812">Transmembrane</keyword>
<evidence type="ECO:0000313" key="3">
    <source>
        <dbReference type="EMBL" id="GFE39351.1"/>
    </source>
</evidence>